<evidence type="ECO:0000313" key="8">
    <source>
        <dbReference type="EMBL" id="MBB4968922.1"/>
    </source>
</evidence>
<feature type="transmembrane region" description="Helical" evidence="6">
    <location>
        <begin position="147"/>
        <end position="173"/>
    </location>
</feature>
<dbReference type="InterPro" id="IPR018076">
    <property type="entry name" value="T2SS_GspF_dom"/>
</dbReference>
<evidence type="ECO:0000256" key="1">
    <source>
        <dbReference type="ARBA" id="ARBA00004651"/>
    </source>
</evidence>
<evidence type="ECO:0000256" key="6">
    <source>
        <dbReference type="SAM" id="Phobius"/>
    </source>
</evidence>
<protein>
    <submittedName>
        <fullName evidence="8">Pilus assembly protein TadC</fullName>
    </submittedName>
</protein>
<comment type="caution">
    <text evidence="8">The sequence shown here is derived from an EMBL/GenBank/DDBJ whole genome shotgun (WGS) entry which is preliminary data.</text>
</comment>
<feature type="domain" description="Type II secretion system protein GspF" evidence="7">
    <location>
        <begin position="47"/>
        <end position="166"/>
    </location>
</feature>
<dbReference type="EMBL" id="JACHJS010000001">
    <property type="protein sequence ID" value="MBB4968922.1"/>
    <property type="molecule type" value="Genomic_DNA"/>
</dbReference>
<proteinExistence type="predicted"/>
<dbReference type="GO" id="GO:0005886">
    <property type="term" value="C:plasma membrane"/>
    <property type="evidence" value="ECO:0007669"/>
    <property type="project" value="UniProtKB-SubCell"/>
</dbReference>
<evidence type="ECO:0000256" key="5">
    <source>
        <dbReference type="ARBA" id="ARBA00023136"/>
    </source>
</evidence>
<dbReference type="PANTHER" id="PTHR35007:SF3">
    <property type="entry name" value="POSSIBLE CONSERVED ALANINE RICH MEMBRANE PROTEIN"/>
    <property type="match status" value="1"/>
</dbReference>
<organism evidence="8 9">
    <name type="scientific">Saccharothrix violaceirubra</name>
    <dbReference type="NCBI Taxonomy" id="413306"/>
    <lineage>
        <taxon>Bacteria</taxon>
        <taxon>Bacillati</taxon>
        <taxon>Actinomycetota</taxon>
        <taxon>Actinomycetes</taxon>
        <taxon>Pseudonocardiales</taxon>
        <taxon>Pseudonocardiaceae</taxon>
        <taxon>Saccharothrix</taxon>
    </lineage>
</organism>
<dbReference type="RefSeq" id="WP_312865909.1">
    <property type="nucleotide sequence ID" value="NZ_BAABAI010000043.1"/>
</dbReference>
<sequence>MIFLLFALALACYPRRPVIDRLRAPRARRVRGGAGPPDPLALPATWDLLAAVLTAGLPVATAVRAVLPGVPPAPAEPLRRVADLLGFGADPVEAWAPALADPATASLARAARRSARSGAALASAVKDLAGTARVEADNRSEARAQRAAVLVAGPLALCFLPAFLCLGVAPVVIGLARDVATHW</sequence>
<evidence type="ECO:0000259" key="7">
    <source>
        <dbReference type="Pfam" id="PF00482"/>
    </source>
</evidence>
<evidence type="ECO:0000256" key="2">
    <source>
        <dbReference type="ARBA" id="ARBA00022475"/>
    </source>
</evidence>
<gene>
    <name evidence="8" type="ORF">F4559_006281</name>
</gene>
<accession>A0A7W7TA90</accession>
<dbReference type="AlphaFoldDB" id="A0A7W7TA90"/>
<keyword evidence="5 6" id="KW-0472">Membrane</keyword>
<keyword evidence="4 6" id="KW-1133">Transmembrane helix</keyword>
<evidence type="ECO:0000256" key="4">
    <source>
        <dbReference type="ARBA" id="ARBA00022989"/>
    </source>
</evidence>
<keyword evidence="9" id="KW-1185">Reference proteome</keyword>
<reference evidence="8 9" key="1">
    <citation type="submission" date="2020-08" db="EMBL/GenBank/DDBJ databases">
        <title>Sequencing the genomes of 1000 actinobacteria strains.</title>
        <authorList>
            <person name="Klenk H.-P."/>
        </authorList>
    </citation>
    <scope>NUCLEOTIDE SEQUENCE [LARGE SCALE GENOMIC DNA]</scope>
    <source>
        <strain evidence="8 9">DSM 45084</strain>
    </source>
</reference>
<name>A0A7W7TA90_9PSEU</name>
<keyword evidence="3 6" id="KW-0812">Transmembrane</keyword>
<evidence type="ECO:0000256" key="3">
    <source>
        <dbReference type="ARBA" id="ARBA00022692"/>
    </source>
</evidence>
<dbReference type="Pfam" id="PF00482">
    <property type="entry name" value="T2SSF"/>
    <property type="match status" value="1"/>
</dbReference>
<dbReference type="Proteomes" id="UP000542674">
    <property type="component" value="Unassembled WGS sequence"/>
</dbReference>
<keyword evidence="2" id="KW-1003">Cell membrane</keyword>
<comment type="subcellular location">
    <subcellularLocation>
        <location evidence="1">Cell membrane</location>
        <topology evidence="1">Multi-pass membrane protein</topology>
    </subcellularLocation>
</comment>
<evidence type="ECO:0000313" key="9">
    <source>
        <dbReference type="Proteomes" id="UP000542674"/>
    </source>
</evidence>
<dbReference type="PANTHER" id="PTHR35007">
    <property type="entry name" value="INTEGRAL MEMBRANE PROTEIN-RELATED"/>
    <property type="match status" value="1"/>
</dbReference>